<keyword evidence="2" id="KW-0472">Membrane</keyword>
<accession>A0ABY1UI93</accession>
<feature type="region of interest" description="Disordered" evidence="1">
    <location>
        <begin position="128"/>
        <end position="155"/>
    </location>
</feature>
<feature type="compositionally biased region" description="Basic and acidic residues" evidence="1">
    <location>
        <begin position="130"/>
        <end position="146"/>
    </location>
</feature>
<keyword evidence="2" id="KW-0812">Transmembrane</keyword>
<sequence length="348" mass="41328">MLLFFAKLVVFTFFFWLLKYGKTRSYNKSVHKGKSKINKPVVRTLAEFDQIFQNSKSSINFLEHLDDYKNADHTNNTYTKDQDEHFHELPNKHEDSYEYKNIHNSFNDKNVYRKEAFDQFLQTLLNNNENTHKEDESKESNQRTNKDGPSYENKKNMYKEILKGYYHVFFENDQNDTELNVHNNNEGHHKHQLVGQAVPEKKVQEKSKKPLFDSSPEVGHVLREDLWNKNDKKFSYLLDPNEYVSLEDKLLGSIYNYFEKNHNNLVKHLLQQIATYKYKYMELKEQYINEVIKHKKIYNKSIMAIFIASCVAVLGPVLLHMYENTPEEFFATILSFSISLGLHNLLLK</sequence>
<reference evidence="3" key="1">
    <citation type="submission" date="2016-09" db="EMBL/GenBank/DDBJ databases">
        <authorList>
            <consortium name="Pathogen Informatics"/>
            <person name="Sun Q."/>
            <person name="Inoue M."/>
        </authorList>
    </citation>
    <scope>NUCLEOTIDE SEQUENCE</scope>
</reference>
<evidence type="ECO:0000256" key="2">
    <source>
        <dbReference type="SAM" id="Phobius"/>
    </source>
</evidence>
<proteinExistence type="predicted"/>
<name>A0ABY1UI93_9APIC</name>
<evidence type="ECO:0000313" key="4">
    <source>
        <dbReference type="Proteomes" id="UP000831156"/>
    </source>
</evidence>
<dbReference type="Proteomes" id="UP000831156">
    <property type="component" value="Chromosome 5"/>
</dbReference>
<feature type="transmembrane region" description="Helical" evidence="2">
    <location>
        <begin position="302"/>
        <end position="322"/>
    </location>
</feature>
<organism evidence="3 4">
    <name type="scientific">Plasmodium gaboni</name>
    <dbReference type="NCBI Taxonomy" id="647221"/>
    <lineage>
        <taxon>Eukaryota</taxon>
        <taxon>Sar</taxon>
        <taxon>Alveolata</taxon>
        <taxon>Apicomplexa</taxon>
        <taxon>Aconoidasida</taxon>
        <taxon>Haemosporida</taxon>
        <taxon>Plasmodiidae</taxon>
        <taxon>Plasmodium</taxon>
        <taxon>Plasmodium (Laverania)</taxon>
    </lineage>
</organism>
<gene>
    <name evidence="3" type="ORF">PGABG01_0500200</name>
</gene>
<evidence type="ECO:0000256" key="1">
    <source>
        <dbReference type="SAM" id="MobiDB-lite"/>
    </source>
</evidence>
<keyword evidence="4" id="KW-1185">Reference proteome</keyword>
<protein>
    <submittedName>
        <fullName evidence="3">Parasite-infected erythrocyte surface protein</fullName>
    </submittedName>
</protein>
<dbReference type="EMBL" id="LT969428">
    <property type="protein sequence ID" value="SOV11647.1"/>
    <property type="molecule type" value="Genomic_DNA"/>
</dbReference>
<feature type="transmembrane region" description="Helical" evidence="2">
    <location>
        <begin position="6"/>
        <end position="22"/>
    </location>
</feature>
<feature type="transmembrane region" description="Helical" evidence="2">
    <location>
        <begin position="328"/>
        <end position="347"/>
    </location>
</feature>
<keyword evidence="2" id="KW-1133">Transmembrane helix</keyword>
<evidence type="ECO:0000313" key="3">
    <source>
        <dbReference type="EMBL" id="SOV11647.1"/>
    </source>
</evidence>